<comment type="caution">
    <text evidence="4">The sequence shown here is derived from an EMBL/GenBank/DDBJ whole genome shotgun (WGS) entry which is preliminary data.</text>
</comment>
<keyword evidence="2" id="KW-0472">Membrane</keyword>
<dbReference type="RefSeq" id="WP_213238371.1">
    <property type="nucleotide sequence ID" value="NZ_JAHBCL010000043.1"/>
</dbReference>
<dbReference type="PANTHER" id="PTHR30487:SF0">
    <property type="entry name" value="PREPILIN LEADER PEPTIDASE_N-METHYLTRANSFERASE-RELATED"/>
    <property type="match status" value="1"/>
</dbReference>
<feature type="transmembrane region" description="Helical" evidence="2">
    <location>
        <begin position="112"/>
        <end position="139"/>
    </location>
</feature>
<feature type="transmembrane region" description="Helical" evidence="2">
    <location>
        <begin position="30"/>
        <end position="47"/>
    </location>
</feature>
<keyword evidence="2" id="KW-1133">Transmembrane helix</keyword>
<protein>
    <submittedName>
        <fullName evidence="4">Prepilin peptidase</fullName>
    </submittedName>
</protein>
<accession>A0ABS5PVG6</accession>
<dbReference type="Proteomes" id="UP000746471">
    <property type="component" value="Unassembled WGS sequence"/>
</dbReference>
<evidence type="ECO:0000259" key="3">
    <source>
        <dbReference type="Pfam" id="PF01478"/>
    </source>
</evidence>
<feature type="transmembrane region" description="Helical" evidence="2">
    <location>
        <begin position="145"/>
        <end position="163"/>
    </location>
</feature>
<keyword evidence="2" id="KW-0812">Transmembrane</keyword>
<dbReference type="Pfam" id="PF01478">
    <property type="entry name" value="Peptidase_A24"/>
    <property type="match status" value="1"/>
</dbReference>
<proteinExistence type="inferred from homology"/>
<name>A0ABS5PVG6_9FIRM</name>
<gene>
    <name evidence="4" type="ORF">KHM83_17650</name>
</gene>
<dbReference type="InterPro" id="IPR050882">
    <property type="entry name" value="Prepilin_peptidase/N-MTase"/>
</dbReference>
<evidence type="ECO:0000256" key="1">
    <source>
        <dbReference type="ARBA" id="ARBA00005801"/>
    </source>
</evidence>
<dbReference type="InterPro" id="IPR000045">
    <property type="entry name" value="Prepilin_IV_endopep_pep"/>
</dbReference>
<dbReference type="PANTHER" id="PTHR30487">
    <property type="entry name" value="TYPE 4 PREPILIN-LIKE PROTEINS LEADER PEPTIDE-PROCESSING ENZYME"/>
    <property type="match status" value="1"/>
</dbReference>
<feature type="domain" description="Prepilin type IV endopeptidase peptidase" evidence="3">
    <location>
        <begin position="36"/>
        <end position="130"/>
    </location>
</feature>
<dbReference type="Gene3D" id="1.20.120.1220">
    <property type="match status" value="1"/>
</dbReference>
<keyword evidence="5" id="KW-1185">Reference proteome</keyword>
<organism evidence="4 5">
    <name type="scientific">Fusibacter paucivorans</name>
    <dbReference type="NCBI Taxonomy" id="76009"/>
    <lineage>
        <taxon>Bacteria</taxon>
        <taxon>Bacillati</taxon>
        <taxon>Bacillota</taxon>
        <taxon>Clostridia</taxon>
        <taxon>Eubacteriales</taxon>
        <taxon>Eubacteriales Family XII. Incertae Sedis</taxon>
        <taxon>Fusibacter</taxon>
    </lineage>
</organism>
<feature type="transmembrane region" description="Helical" evidence="2">
    <location>
        <begin position="76"/>
        <end position="92"/>
    </location>
</feature>
<comment type="similarity">
    <text evidence="1">Belongs to the peptidase A24 family.</text>
</comment>
<evidence type="ECO:0000256" key="2">
    <source>
        <dbReference type="SAM" id="Phobius"/>
    </source>
</evidence>
<dbReference type="EMBL" id="JAHBCL010000043">
    <property type="protein sequence ID" value="MBS7528514.1"/>
    <property type="molecule type" value="Genomic_DNA"/>
</dbReference>
<evidence type="ECO:0000313" key="4">
    <source>
        <dbReference type="EMBL" id="MBS7528514.1"/>
    </source>
</evidence>
<evidence type="ECO:0000313" key="5">
    <source>
        <dbReference type="Proteomes" id="UP000746471"/>
    </source>
</evidence>
<feature type="transmembrane region" description="Helical" evidence="2">
    <location>
        <begin position="54"/>
        <end position="70"/>
    </location>
</feature>
<reference evidence="4 5" key="1">
    <citation type="submission" date="2021-05" db="EMBL/GenBank/DDBJ databases">
        <title>Fusibacter ferrireducens sp. nov., an anaerobic, sulfur- and Fe-reducing bacterium isolated from the mangrove sediment.</title>
        <authorList>
            <person name="Qiu D."/>
        </authorList>
    </citation>
    <scope>NUCLEOTIDE SEQUENCE [LARGE SCALE GENOMIC DNA]</scope>
    <source>
        <strain evidence="4 5">DSM 12116</strain>
    </source>
</reference>
<sequence length="164" mass="17983">MKNWRFREVLTISSLAGLIELMSVISEVPLTLKFSIFALILVIAGYIDVKTRTIPDWIHVLIVVVAFIRLDWPDSMLGLLFVPLPYFIMAILKENSIGGGDIKLMGACGFYLGIRAGYLASIVGLFIAVISYAVISLIASQKINQSIPLAPFLGAGCIVTYFII</sequence>